<keyword evidence="1" id="KW-0812">Transmembrane</keyword>
<accession>A0A2H1V1G5</accession>
<proteinExistence type="predicted"/>
<keyword evidence="1" id="KW-0472">Membrane</keyword>
<evidence type="ECO:0000313" key="2">
    <source>
        <dbReference type="EMBL" id="SOQ34661.1"/>
    </source>
</evidence>
<evidence type="ECO:0000256" key="1">
    <source>
        <dbReference type="SAM" id="Phobius"/>
    </source>
</evidence>
<sequence length="122" mass="13565">MTARLVPHDNDWSVGQLAAAQRVAGSIPARSNSLCDPQIVVSDISMASMWIVLASLGFFFQHWHNRGRPPFPPPTRLVRLTYAEQTMYGTITNYFRRPEQQTGQGAGAPIARVQNERTALLS</sequence>
<dbReference type="AlphaFoldDB" id="A0A2H1V1G5"/>
<name>A0A2H1V1G5_SPOFR</name>
<dbReference type="EMBL" id="ODYU01000235">
    <property type="protein sequence ID" value="SOQ34661.1"/>
    <property type="molecule type" value="Genomic_DNA"/>
</dbReference>
<reference evidence="2" key="1">
    <citation type="submission" date="2016-07" db="EMBL/GenBank/DDBJ databases">
        <authorList>
            <person name="Bretaudeau A."/>
        </authorList>
    </citation>
    <scope>NUCLEOTIDE SEQUENCE</scope>
    <source>
        <strain evidence="2">Rice</strain>
        <tissue evidence="2">Whole body</tissue>
    </source>
</reference>
<protein>
    <submittedName>
        <fullName evidence="2">SFRICE_017980</fullName>
    </submittedName>
</protein>
<keyword evidence="1" id="KW-1133">Transmembrane helix</keyword>
<feature type="transmembrane region" description="Helical" evidence="1">
    <location>
        <begin position="39"/>
        <end position="60"/>
    </location>
</feature>
<gene>
    <name evidence="2" type="ORF">SFRICE_017980</name>
</gene>
<organism evidence="2">
    <name type="scientific">Spodoptera frugiperda</name>
    <name type="common">Fall armyworm</name>
    <dbReference type="NCBI Taxonomy" id="7108"/>
    <lineage>
        <taxon>Eukaryota</taxon>
        <taxon>Metazoa</taxon>
        <taxon>Ecdysozoa</taxon>
        <taxon>Arthropoda</taxon>
        <taxon>Hexapoda</taxon>
        <taxon>Insecta</taxon>
        <taxon>Pterygota</taxon>
        <taxon>Neoptera</taxon>
        <taxon>Endopterygota</taxon>
        <taxon>Lepidoptera</taxon>
        <taxon>Glossata</taxon>
        <taxon>Ditrysia</taxon>
        <taxon>Noctuoidea</taxon>
        <taxon>Noctuidae</taxon>
        <taxon>Amphipyrinae</taxon>
        <taxon>Spodoptera</taxon>
    </lineage>
</organism>